<feature type="region of interest" description="Disordered" evidence="1">
    <location>
        <begin position="96"/>
        <end position="115"/>
    </location>
</feature>
<dbReference type="Proteomes" id="UP000640489">
    <property type="component" value="Unassembled WGS sequence"/>
</dbReference>
<dbReference type="Pfam" id="PF18986">
    <property type="entry name" value="DUF5719"/>
    <property type="match status" value="1"/>
</dbReference>
<evidence type="ECO:0000256" key="1">
    <source>
        <dbReference type="SAM" id="MobiDB-lite"/>
    </source>
</evidence>
<evidence type="ECO:0000313" key="3">
    <source>
        <dbReference type="Proteomes" id="UP000640489"/>
    </source>
</evidence>
<comment type="caution">
    <text evidence="2">The sequence shown here is derived from an EMBL/GenBank/DDBJ whole genome shotgun (WGS) entry which is preliminary data.</text>
</comment>
<dbReference type="EMBL" id="JADKPN010000002">
    <property type="protein sequence ID" value="MBF4762937.1"/>
    <property type="molecule type" value="Genomic_DNA"/>
</dbReference>
<dbReference type="InterPro" id="IPR043777">
    <property type="entry name" value="DUF5719"/>
</dbReference>
<keyword evidence="3" id="KW-1185">Reference proteome</keyword>
<evidence type="ECO:0000313" key="2">
    <source>
        <dbReference type="EMBL" id="MBF4762937.1"/>
    </source>
</evidence>
<sequence>MSRQQSRGRRMALPPPERVARGLRARLNLTAVLAVVLPALTVGALSLVSEPQPDDATHPPRETDLNLAIQTCPGGLSKAGQVAVASAEGASGPVEVTEAGSDVPTPVQVPSDAPVTVDAGKRPLVVRAVDEMAAGLVSARFDAGPAAVSCRVPESDQWFTGLGAAARHTSVIELVNPDPGPAVADITVIGPRGPVDAPSLRGITVPGGRSLSLDLSREIPLRGELAAHVEVSRGRLGVHAVDTFDELGRGEAGTDWLAPQLPAQQLTMLGLPRGQGTRALVVANDGDDEVRATIKVVTQDSAFEPRGLDEVRVPPGTVVRVPLSAILGKAVDDGALGVQVEATHPVTATLRSFVGGDVSHAVPLPPVTEPTQVLLPELGPKGRGTVALSGDSVGSAQVTAHLEGGGEKVIAVDLKPGTTARVKLPAKTVLVDVAPSGTTVRGALVVEDGGASVTGLHELVRTGLVPDVRPALP</sequence>
<accession>A0A930VE43</accession>
<proteinExistence type="predicted"/>
<dbReference type="AlphaFoldDB" id="A0A930VE43"/>
<evidence type="ECO:0008006" key="4">
    <source>
        <dbReference type="Google" id="ProtNLM"/>
    </source>
</evidence>
<reference evidence="2" key="1">
    <citation type="submission" date="2020-11" db="EMBL/GenBank/DDBJ databases">
        <title>Nocardioides sp. nov., isolated from Soil of Cynanchum wilfordii Hemsley rhizosphere.</title>
        <authorList>
            <person name="Lee J.-S."/>
            <person name="Suh M.K."/>
            <person name="Kim J.-S."/>
        </authorList>
    </citation>
    <scope>NUCLEOTIDE SEQUENCE</scope>
    <source>
        <strain evidence="2">KCTC 19275</strain>
    </source>
</reference>
<dbReference type="RefSeq" id="WP_194706096.1">
    <property type="nucleotide sequence ID" value="NZ_JADKPN010000002.1"/>
</dbReference>
<protein>
    <recommendedName>
        <fullName evidence="4">Secreted protein</fullName>
    </recommendedName>
</protein>
<organism evidence="2 3">
    <name type="scientific">Nocardioides islandensis</name>
    <dbReference type="NCBI Taxonomy" id="433663"/>
    <lineage>
        <taxon>Bacteria</taxon>
        <taxon>Bacillati</taxon>
        <taxon>Actinomycetota</taxon>
        <taxon>Actinomycetes</taxon>
        <taxon>Propionibacteriales</taxon>
        <taxon>Nocardioidaceae</taxon>
        <taxon>Nocardioides</taxon>
    </lineage>
</organism>
<name>A0A930VE43_9ACTN</name>
<gene>
    <name evidence="2" type="ORF">ISU07_07335</name>
</gene>